<dbReference type="PROSITE" id="PS00676">
    <property type="entry name" value="SIGMA54_INTERACT_2"/>
    <property type="match status" value="1"/>
</dbReference>
<dbReference type="Pfam" id="PF02954">
    <property type="entry name" value="HTH_8"/>
    <property type="match status" value="1"/>
</dbReference>
<keyword evidence="3" id="KW-0805">Transcription regulation</keyword>
<dbReference type="SMART" id="SM00382">
    <property type="entry name" value="AAA"/>
    <property type="match status" value="1"/>
</dbReference>
<dbReference type="CDD" id="cd00009">
    <property type="entry name" value="AAA"/>
    <property type="match status" value="1"/>
</dbReference>
<dbReference type="InterPro" id="IPR009057">
    <property type="entry name" value="Homeodomain-like_sf"/>
</dbReference>
<dbReference type="InterPro" id="IPR045343">
    <property type="entry name" value="VpsR"/>
</dbReference>
<keyword evidence="5" id="KW-0804">Transcription</keyword>
<evidence type="ECO:0000256" key="2">
    <source>
        <dbReference type="ARBA" id="ARBA00022840"/>
    </source>
</evidence>
<dbReference type="SUPFAM" id="SSF52540">
    <property type="entry name" value="P-loop containing nucleoside triphosphate hydrolases"/>
    <property type="match status" value="1"/>
</dbReference>
<dbReference type="InterPro" id="IPR025944">
    <property type="entry name" value="Sigma_54_int_dom_CS"/>
</dbReference>
<evidence type="ECO:0000256" key="3">
    <source>
        <dbReference type="ARBA" id="ARBA00023015"/>
    </source>
</evidence>
<dbReference type="GO" id="GO:0006355">
    <property type="term" value="P:regulation of DNA-templated transcription"/>
    <property type="evidence" value="ECO:0007669"/>
    <property type="project" value="InterPro"/>
</dbReference>
<keyword evidence="1" id="KW-0547">Nucleotide-binding</keyword>
<dbReference type="InterPro" id="IPR003593">
    <property type="entry name" value="AAA+_ATPase"/>
</dbReference>
<evidence type="ECO:0000313" key="8">
    <source>
        <dbReference type="Proteomes" id="UP000077255"/>
    </source>
</evidence>
<protein>
    <recommendedName>
        <fullName evidence="6">Sigma-54 factor interaction domain-containing protein</fullName>
    </recommendedName>
</protein>
<dbReference type="GO" id="GO:0005524">
    <property type="term" value="F:ATP binding"/>
    <property type="evidence" value="ECO:0007669"/>
    <property type="project" value="UniProtKB-KW"/>
</dbReference>
<dbReference type="Proteomes" id="UP000077255">
    <property type="component" value="Chromosome"/>
</dbReference>
<dbReference type="Pfam" id="PF20161">
    <property type="entry name" value="VpsR"/>
    <property type="match status" value="1"/>
</dbReference>
<dbReference type="InterPro" id="IPR002197">
    <property type="entry name" value="HTH_Fis"/>
</dbReference>
<dbReference type="GO" id="GO:0043565">
    <property type="term" value="F:sequence-specific DNA binding"/>
    <property type="evidence" value="ECO:0007669"/>
    <property type="project" value="InterPro"/>
</dbReference>
<evidence type="ECO:0000256" key="5">
    <source>
        <dbReference type="ARBA" id="ARBA00023163"/>
    </source>
</evidence>
<dbReference type="Gene3D" id="1.10.10.60">
    <property type="entry name" value="Homeodomain-like"/>
    <property type="match status" value="1"/>
</dbReference>
<gene>
    <name evidence="7" type="ORF">ATSB10_34220</name>
</gene>
<dbReference type="Pfam" id="PF00158">
    <property type="entry name" value="Sigma54_activat"/>
    <property type="match status" value="1"/>
</dbReference>
<evidence type="ECO:0000256" key="1">
    <source>
        <dbReference type="ARBA" id="ARBA00022741"/>
    </source>
</evidence>
<reference evidence="7 8" key="1">
    <citation type="submission" date="2016-02" db="EMBL/GenBank/DDBJ databases">
        <title>Complete genome sequencing and analysis of ATSB10, Dyella thiooxydans isolated from rhizosphere soil of sunflower (Helianthus annuus L.).</title>
        <authorList>
            <person name="Lee Y."/>
            <person name="Hwangbo K."/>
            <person name="Chung H."/>
            <person name="Yoo J."/>
            <person name="Kim K.Y."/>
            <person name="Sa T.M."/>
            <person name="Um Y."/>
            <person name="Madhaiyan M."/>
        </authorList>
    </citation>
    <scope>NUCLEOTIDE SEQUENCE [LARGE SCALE GENOMIC DNA]</scope>
    <source>
        <strain evidence="7 8">ATSB10</strain>
    </source>
</reference>
<feature type="domain" description="Sigma-54 factor interaction" evidence="6">
    <location>
        <begin position="138"/>
        <end position="367"/>
    </location>
</feature>
<dbReference type="InterPro" id="IPR002078">
    <property type="entry name" value="Sigma_54_int"/>
</dbReference>
<evidence type="ECO:0000256" key="4">
    <source>
        <dbReference type="ARBA" id="ARBA00023125"/>
    </source>
</evidence>
<dbReference type="AlphaFoldDB" id="A0A160N4B0"/>
<dbReference type="InterPro" id="IPR027417">
    <property type="entry name" value="P-loop_NTPase"/>
</dbReference>
<dbReference type="Gene3D" id="1.10.8.60">
    <property type="match status" value="1"/>
</dbReference>
<dbReference type="FunFam" id="3.40.50.300:FF:000006">
    <property type="entry name" value="DNA-binding transcriptional regulator NtrC"/>
    <property type="match status" value="1"/>
</dbReference>
<dbReference type="InterPro" id="IPR025943">
    <property type="entry name" value="Sigma_54_int_dom_ATP-bd_2"/>
</dbReference>
<keyword evidence="4" id="KW-0238">DNA-binding</keyword>
<dbReference type="PROSITE" id="PS00688">
    <property type="entry name" value="SIGMA54_INTERACT_3"/>
    <property type="match status" value="1"/>
</dbReference>
<dbReference type="STRING" id="445710.ATSB10_34220"/>
<dbReference type="PATRIC" id="fig|445710.3.peg.3421"/>
<dbReference type="PROSITE" id="PS50045">
    <property type="entry name" value="SIGMA54_INTERACT_4"/>
    <property type="match status" value="1"/>
</dbReference>
<sequence>MQLEVVAAQRCVIWLGKPTGEEVRALASEGWSIRVVDAVDVGRLQQREGDPMVALADLRGCDAQMQSAIARQLEGSPNLTWLALLGAGTTTGSPAVQRILRDSAEYFTVPLDIARLARVLSSIAQGTPAAEGEDFPDIVGQSDIVRSMCSHLRKFAPVDLPVLITGETGTGKEGAAQALHRLSRRRDRPFVPINCGALPVHLVQSELFGHERGAFTGATARRIGHIESAAGGTVFLDEIGDLPLDAQTSLLRFLQEGTIERLGSSQPIRADARVVAATHVDLERAVAAGRFREDLFYRLNVLRLAVPPLRERGGDVELIAQHVLDRFREHHSCRARTFGAAARTAMRRYAWPGNVRELINRVQRAAVVADDAVIGATDLDLSGAVGQGDGVASLDATRVRAEREAILACLRESRFNISECARRLSISRVTVYRLCKKHHLALDELR</sequence>
<dbReference type="SUPFAM" id="SSF46689">
    <property type="entry name" value="Homeodomain-like"/>
    <property type="match status" value="1"/>
</dbReference>
<accession>A0A160N4B0</accession>
<evidence type="ECO:0000259" key="6">
    <source>
        <dbReference type="PROSITE" id="PS50045"/>
    </source>
</evidence>
<dbReference type="PANTHER" id="PTHR32071">
    <property type="entry name" value="TRANSCRIPTIONAL REGULATORY PROTEIN"/>
    <property type="match status" value="1"/>
</dbReference>
<dbReference type="Gene3D" id="3.40.50.300">
    <property type="entry name" value="P-loop containing nucleotide triphosphate hydrolases"/>
    <property type="match status" value="1"/>
</dbReference>
<dbReference type="OrthoDB" id="9804019at2"/>
<dbReference type="EMBL" id="CP014841">
    <property type="protein sequence ID" value="AND70876.1"/>
    <property type="molecule type" value="Genomic_DNA"/>
</dbReference>
<keyword evidence="8" id="KW-1185">Reference proteome</keyword>
<dbReference type="KEGG" id="dtx:ATSB10_34220"/>
<dbReference type="Pfam" id="PF25601">
    <property type="entry name" value="AAA_lid_14"/>
    <property type="match status" value="1"/>
</dbReference>
<keyword evidence="2" id="KW-0067">ATP-binding</keyword>
<proteinExistence type="predicted"/>
<name>A0A160N4B0_9GAMM</name>
<organism evidence="7 8">
    <name type="scientific">Dyella thiooxydans</name>
    <dbReference type="NCBI Taxonomy" id="445710"/>
    <lineage>
        <taxon>Bacteria</taxon>
        <taxon>Pseudomonadati</taxon>
        <taxon>Pseudomonadota</taxon>
        <taxon>Gammaproteobacteria</taxon>
        <taxon>Lysobacterales</taxon>
        <taxon>Rhodanobacteraceae</taxon>
        <taxon>Dyella</taxon>
    </lineage>
</organism>
<dbReference type="PANTHER" id="PTHR32071:SF120">
    <property type="entry name" value="TRANSCRIPTIONAL REGULATOR-RELATED"/>
    <property type="match status" value="1"/>
</dbReference>
<evidence type="ECO:0000313" key="7">
    <source>
        <dbReference type="EMBL" id="AND70876.1"/>
    </source>
</evidence>
<dbReference type="InterPro" id="IPR058031">
    <property type="entry name" value="AAA_lid_NorR"/>
</dbReference>